<dbReference type="SUPFAM" id="SSF56935">
    <property type="entry name" value="Porins"/>
    <property type="match status" value="1"/>
</dbReference>
<dbReference type="PROSITE" id="PS52016">
    <property type="entry name" value="TONB_DEPENDENT_REC_3"/>
    <property type="match status" value="1"/>
</dbReference>
<evidence type="ECO:0000256" key="9">
    <source>
        <dbReference type="RuleBase" id="RU003357"/>
    </source>
</evidence>
<dbReference type="InterPro" id="IPR012910">
    <property type="entry name" value="Plug_dom"/>
</dbReference>
<evidence type="ECO:0000256" key="2">
    <source>
        <dbReference type="ARBA" id="ARBA00022448"/>
    </source>
</evidence>
<feature type="domain" description="TonB-dependent receptor plug" evidence="12">
    <location>
        <begin position="51"/>
        <end position="160"/>
    </location>
</feature>
<dbReference type="GO" id="GO:0009279">
    <property type="term" value="C:cell outer membrane"/>
    <property type="evidence" value="ECO:0007669"/>
    <property type="project" value="UniProtKB-SubCell"/>
</dbReference>
<evidence type="ECO:0000313" key="14">
    <source>
        <dbReference type="Proteomes" id="UP001139971"/>
    </source>
</evidence>
<keyword evidence="3 8" id="KW-1134">Transmembrane beta strand</keyword>
<keyword evidence="13" id="KW-0675">Receptor</keyword>
<dbReference type="Gene3D" id="2.40.170.20">
    <property type="entry name" value="TonB-dependent receptor, beta-barrel domain"/>
    <property type="match status" value="1"/>
</dbReference>
<dbReference type="InterPro" id="IPR036942">
    <property type="entry name" value="Beta-barrel_TonB_sf"/>
</dbReference>
<evidence type="ECO:0000259" key="12">
    <source>
        <dbReference type="Pfam" id="PF07715"/>
    </source>
</evidence>
<comment type="caution">
    <text evidence="13">The sequence shown here is derived from an EMBL/GenBank/DDBJ whole genome shotgun (WGS) entry which is preliminary data.</text>
</comment>
<keyword evidence="5 9" id="KW-0798">TonB box</keyword>
<dbReference type="Pfam" id="PF00593">
    <property type="entry name" value="TonB_dep_Rec_b-barrel"/>
    <property type="match status" value="1"/>
</dbReference>
<dbReference type="PANTHER" id="PTHR47234">
    <property type="match status" value="1"/>
</dbReference>
<reference evidence="13" key="1">
    <citation type="submission" date="2023-02" db="EMBL/GenBank/DDBJ databases">
        <title>Tahibacter soli sp. nov. isolated from soil.</title>
        <authorList>
            <person name="Baek J.H."/>
            <person name="Lee J.K."/>
            <person name="Choi D.G."/>
            <person name="Jeon C.O."/>
        </authorList>
    </citation>
    <scope>NUCLEOTIDE SEQUENCE</scope>
    <source>
        <strain evidence="13">BL</strain>
    </source>
</reference>
<evidence type="ECO:0000256" key="6">
    <source>
        <dbReference type="ARBA" id="ARBA00023136"/>
    </source>
</evidence>
<evidence type="ECO:0000259" key="11">
    <source>
        <dbReference type="Pfam" id="PF00593"/>
    </source>
</evidence>
<organism evidence="13 14">
    <name type="scientific">Tahibacter soli</name>
    <dbReference type="NCBI Taxonomy" id="2983605"/>
    <lineage>
        <taxon>Bacteria</taxon>
        <taxon>Pseudomonadati</taxon>
        <taxon>Pseudomonadota</taxon>
        <taxon>Gammaproteobacteria</taxon>
        <taxon>Lysobacterales</taxon>
        <taxon>Rhodanobacteraceae</taxon>
        <taxon>Tahibacter</taxon>
    </lineage>
</organism>
<keyword evidence="14" id="KW-1185">Reference proteome</keyword>
<evidence type="ECO:0000256" key="10">
    <source>
        <dbReference type="SAM" id="SignalP"/>
    </source>
</evidence>
<accession>A0A9X3YT80</accession>
<keyword evidence="2 8" id="KW-0813">Transport</keyword>
<feature type="chain" id="PRO_5040963104" evidence="10">
    <location>
        <begin position="24"/>
        <end position="954"/>
    </location>
</feature>
<gene>
    <name evidence="13" type="ORF">OD750_026065</name>
</gene>
<dbReference type="EMBL" id="JAOVZO020000023">
    <property type="protein sequence ID" value="MDC8016006.1"/>
    <property type="molecule type" value="Genomic_DNA"/>
</dbReference>
<dbReference type="AlphaFoldDB" id="A0A9X3YT80"/>
<keyword evidence="7 8" id="KW-0998">Cell outer membrane</keyword>
<dbReference type="Gene3D" id="2.170.130.10">
    <property type="entry name" value="TonB-dependent receptor, plug domain"/>
    <property type="match status" value="1"/>
</dbReference>
<protein>
    <submittedName>
        <fullName evidence="13">TonB-dependent receptor</fullName>
    </submittedName>
</protein>
<evidence type="ECO:0000313" key="13">
    <source>
        <dbReference type="EMBL" id="MDC8016006.1"/>
    </source>
</evidence>
<dbReference type="Proteomes" id="UP001139971">
    <property type="component" value="Unassembled WGS sequence"/>
</dbReference>
<sequence length="954" mass="103546">MSKLRRSSYTFSLLALAAGNALAQGAGDPEERGTALREISVIGSHIRRVDMETQHPVLVIEREEMLRTGLTAIADILQTINAGGQSLNRNVNNGGTGEQRLNLRSLGDSRTLILVDGHRFVSALDGGVDLSSIPLAIVERVEVLKDGASAIYGSDAIAGVVNIVTRRDYRGGEASLYYGENSHGDGRRRAYDATWGDTGDGWSVAAGVGYSDDDPIFARDRDISRVPFYRLPVEYTGSSITTNPNVMRESTFYNERLRRGRDGTSPDDFLRGAPFDRYNYALRNYLQTPQERRSIFAQGRYEITPDLALSAKVFRNERRSAQQLAEPTVSFSPFSEGPDGELSISPDNVYNPFDEPVIGVTRRFAEAGPRRFEQKSATTRAHVGVDGLARIGSREFTWGVDYTATRTTQRATGTPYADNSKMALALGPSFFDASGVARCGTPDAPIAGCVPLNLFGPLGSLTPEMLDYVVASVTNRKRSESKDFAAHAEGVAFDLPAGGLGVAIGYEHRKEDGYDHPDELIASGNANGTGSTYRPTSGSYSVDEAWLELNVPLLGDAAFARQLEVSLASRYSDYSAFGGTTNSQAGLRWKPVDDVLVRSNIAQGFRAPSVLDLYAGASTQVAFVYDPCAAENDPSSSTLARCAALGVPVDVAQPEGIASTVGGNRELQPERALSRSLGLVWSPSWIDGLTANVDWFRVQIRDAISSRSEQAVVDDCYQRGDTGACARVRRNPDGTIAHVLATQQNVPGGLETEGFDFGLNYRLATRVGDFSASWDNTYVSYAGELHQPRRGSLLPDGSPAQGNVVGDYSNPNGFYGIVWRIRSTLNLHWQRDAWDATIGARYFSATDEACSGGETAAALSGDDSYLDVCSNPTRMADLDGSGVLQPAPQNRVPSVTYIDLEAGWVAPWKGRFAFGMRNAFDRDPPVSYAAFANSFFSDYEVPGRFWYASYRQAF</sequence>
<dbReference type="Pfam" id="PF07715">
    <property type="entry name" value="Plug"/>
    <property type="match status" value="1"/>
</dbReference>
<feature type="domain" description="TonB-dependent receptor-like beta-barrel" evidence="11">
    <location>
        <begin position="394"/>
        <end position="918"/>
    </location>
</feature>
<evidence type="ECO:0000256" key="7">
    <source>
        <dbReference type="ARBA" id="ARBA00023237"/>
    </source>
</evidence>
<evidence type="ECO:0000256" key="5">
    <source>
        <dbReference type="ARBA" id="ARBA00023077"/>
    </source>
</evidence>
<keyword evidence="4 8" id="KW-0812">Transmembrane</keyword>
<evidence type="ECO:0000256" key="8">
    <source>
        <dbReference type="PROSITE-ProRule" id="PRU01360"/>
    </source>
</evidence>
<dbReference type="InterPro" id="IPR037066">
    <property type="entry name" value="Plug_dom_sf"/>
</dbReference>
<dbReference type="PANTHER" id="PTHR47234:SF2">
    <property type="entry name" value="TONB-DEPENDENT RECEPTOR"/>
    <property type="match status" value="1"/>
</dbReference>
<feature type="signal peptide" evidence="10">
    <location>
        <begin position="1"/>
        <end position="23"/>
    </location>
</feature>
<evidence type="ECO:0000256" key="3">
    <source>
        <dbReference type="ARBA" id="ARBA00022452"/>
    </source>
</evidence>
<keyword evidence="10" id="KW-0732">Signal</keyword>
<evidence type="ECO:0000256" key="1">
    <source>
        <dbReference type="ARBA" id="ARBA00004571"/>
    </source>
</evidence>
<keyword evidence="6 8" id="KW-0472">Membrane</keyword>
<dbReference type="RefSeq" id="WP_263543022.1">
    <property type="nucleotide sequence ID" value="NZ_JAOVZO020000023.1"/>
</dbReference>
<comment type="similarity">
    <text evidence="8 9">Belongs to the TonB-dependent receptor family.</text>
</comment>
<name>A0A9X3YT80_9GAMM</name>
<evidence type="ECO:0000256" key="4">
    <source>
        <dbReference type="ARBA" id="ARBA00022692"/>
    </source>
</evidence>
<dbReference type="InterPro" id="IPR039426">
    <property type="entry name" value="TonB-dep_rcpt-like"/>
</dbReference>
<dbReference type="InterPro" id="IPR000531">
    <property type="entry name" value="Beta-barrel_TonB"/>
</dbReference>
<proteinExistence type="inferred from homology"/>
<comment type="subcellular location">
    <subcellularLocation>
        <location evidence="1 8">Cell outer membrane</location>
        <topology evidence="1 8">Multi-pass membrane protein</topology>
    </subcellularLocation>
</comment>